<evidence type="ECO:0000313" key="1">
    <source>
        <dbReference type="EMBL" id="CAB9510444.1"/>
    </source>
</evidence>
<evidence type="ECO:0000313" key="2">
    <source>
        <dbReference type="Proteomes" id="UP001153069"/>
    </source>
</evidence>
<sequence>MASVVVGEPPAQRQWAAVDRSTGIIEDEATAKRKLKEAGFDPNDCISAIDPPRSMKPPEVYLWHSITPMTYFCFFGDLPMCRYIHSHGGATTRAGREFWYPMYAAVLRCHLEICQFLFENGARVDVAPGEHSEVLTPLALCLDSPGALRKERLVMGKWLLVNGAIGFDANILANKLQGLDDNYARTDYRPQMLSWSQDVLNLRDCFQTFLMGTYVPKRKMDAHLGSKRAAATTGSINGNNELSQTQVTVLNNKFPVRLLGGNAGLLKCIAEYVGVVDGFSRKEMENHRRLSEVLPRSLRDFPFRRSQDNENDDGNEEDDEAFLSIARLVQTPTRF</sequence>
<dbReference type="AlphaFoldDB" id="A0A9N8DXT2"/>
<name>A0A9N8DXT2_9STRA</name>
<protein>
    <submittedName>
        <fullName evidence="1">Uncharacterized protein</fullName>
    </submittedName>
</protein>
<proteinExistence type="predicted"/>
<comment type="caution">
    <text evidence="1">The sequence shown here is derived from an EMBL/GenBank/DDBJ whole genome shotgun (WGS) entry which is preliminary data.</text>
</comment>
<dbReference type="Gene3D" id="1.25.40.20">
    <property type="entry name" value="Ankyrin repeat-containing domain"/>
    <property type="match status" value="1"/>
</dbReference>
<reference evidence="1" key="1">
    <citation type="submission" date="2020-06" db="EMBL/GenBank/DDBJ databases">
        <authorList>
            <consortium name="Plant Systems Biology data submission"/>
        </authorList>
    </citation>
    <scope>NUCLEOTIDE SEQUENCE</scope>
    <source>
        <strain evidence="1">D6</strain>
    </source>
</reference>
<dbReference type="SUPFAM" id="SSF48403">
    <property type="entry name" value="Ankyrin repeat"/>
    <property type="match status" value="1"/>
</dbReference>
<dbReference type="Proteomes" id="UP001153069">
    <property type="component" value="Unassembled WGS sequence"/>
</dbReference>
<organism evidence="1 2">
    <name type="scientific">Seminavis robusta</name>
    <dbReference type="NCBI Taxonomy" id="568900"/>
    <lineage>
        <taxon>Eukaryota</taxon>
        <taxon>Sar</taxon>
        <taxon>Stramenopiles</taxon>
        <taxon>Ochrophyta</taxon>
        <taxon>Bacillariophyta</taxon>
        <taxon>Bacillariophyceae</taxon>
        <taxon>Bacillariophycidae</taxon>
        <taxon>Naviculales</taxon>
        <taxon>Naviculaceae</taxon>
        <taxon>Seminavis</taxon>
    </lineage>
</organism>
<accession>A0A9N8DXT2</accession>
<gene>
    <name evidence="1" type="ORF">SEMRO_436_G142660.1</name>
</gene>
<dbReference type="OrthoDB" id="539213at2759"/>
<dbReference type="InterPro" id="IPR036770">
    <property type="entry name" value="Ankyrin_rpt-contain_sf"/>
</dbReference>
<dbReference type="EMBL" id="CAICTM010000435">
    <property type="protein sequence ID" value="CAB9510444.1"/>
    <property type="molecule type" value="Genomic_DNA"/>
</dbReference>
<keyword evidence="2" id="KW-1185">Reference proteome</keyword>